<dbReference type="Pfam" id="PF13515">
    <property type="entry name" value="FUSC_2"/>
    <property type="match status" value="1"/>
</dbReference>
<evidence type="ECO:0000256" key="2">
    <source>
        <dbReference type="ARBA" id="ARBA00022692"/>
    </source>
</evidence>
<feature type="transmembrane region" description="Helical" evidence="6">
    <location>
        <begin position="751"/>
        <end position="769"/>
    </location>
</feature>
<reference evidence="9 10" key="1">
    <citation type="submission" date="2018-06" db="EMBL/GenBank/DDBJ databases">
        <title>Fusarium incarnatum-equiseti species complex species 28.</title>
        <authorList>
            <person name="Gardiner D.M."/>
        </authorList>
    </citation>
    <scope>NUCLEOTIDE SEQUENCE [LARGE SCALE GENOMIC DNA]</scope>
    <source>
        <strain evidence="9 10">FIESC_28</strain>
    </source>
</reference>
<comment type="caution">
    <text evidence="9">The sequence shown here is derived from an EMBL/GenBank/DDBJ whole genome shotgun (WGS) entry which is preliminary data.</text>
</comment>
<dbReference type="GeneID" id="41992601"/>
<dbReference type="PRINTS" id="PR02047">
    <property type="entry name" value="BREFELDNASP4"/>
</dbReference>
<dbReference type="RefSeq" id="XP_031018634.1">
    <property type="nucleotide sequence ID" value="XM_031157305.1"/>
</dbReference>
<keyword evidence="4 6" id="KW-0472">Membrane</keyword>
<evidence type="ECO:0000256" key="1">
    <source>
        <dbReference type="ARBA" id="ARBA00004141"/>
    </source>
</evidence>
<keyword evidence="3 6" id="KW-1133">Transmembrane helix</keyword>
<dbReference type="InterPro" id="IPR018823">
    <property type="entry name" value="ArAE_2_N"/>
</dbReference>
<feature type="transmembrane region" description="Helical" evidence="6">
    <location>
        <begin position="265"/>
        <end position="284"/>
    </location>
</feature>
<dbReference type="PANTHER" id="PTHR47804">
    <property type="entry name" value="60S RIBOSOMAL PROTEIN L19"/>
    <property type="match status" value="1"/>
</dbReference>
<evidence type="ECO:0000256" key="4">
    <source>
        <dbReference type="ARBA" id="ARBA00023136"/>
    </source>
</evidence>
<feature type="transmembrane region" description="Helical" evidence="6">
    <location>
        <begin position="236"/>
        <end position="258"/>
    </location>
</feature>
<comment type="subcellular location">
    <subcellularLocation>
        <location evidence="1">Membrane</location>
        <topology evidence="1">Multi-pass membrane protein</topology>
    </subcellularLocation>
</comment>
<dbReference type="InterPro" id="IPR049453">
    <property type="entry name" value="Memb_transporter_dom"/>
</dbReference>
<feature type="transmembrane region" description="Helical" evidence="6">
    <location>
        <begin position="725"/>
        <end position="745"/>
    </location>
</feature>
<evidence type="ECO:0000256" key="6">
    <source>
        <dbReference type="SAM" id="Phobius"/>
    </source>
</evidence>
<proteinExistence type="predicted"/>
<keyword evidence="10" id="KW-1185">Reference proteome</keyword>
<feature type="compositionally biased region" description="Basic and acidic residues" evidence="5">
    <location>
        <begin position="60"/>
        <end position="71"/>
    </location>
</feature>
<feature type="transmembrane region" description="Helical" evidence="6">
    <location>
        <begin position="186"/>
        <end position="206"/>
    </location>
</feature>
<name>A0A366S402_9HYPO</name>
<evidence type="ECO:0000256" key="5">
    <source>
        <dbReference type="SAM" id="MobiDB-lite"/>
    </source>
</evidence>
<dbReference type="InterPro" id="IPR052430">
    <property type="entry name" value="IVT-Associated"/>
</dbReference>
<accession>A0A366S402</accession>
<sequence>MEQNRRPCPITGSHSNDSQRTAESSVADNPSLDPSGLDETLDYEPRISPCPSGQGPYQHRYQDIDNEKDQNSDDDQYQAHLSQPSFDSRRGSSSFSIMQIDEIISDDRINMETYGVQELRDGFFDALFLAPKPLDPDLVAEIAKATLPKEFDKSHPLSAKHFLPRQFHEMVSVAHKIATTRAGIRLIKSFLSFFIAYVLCLVQPVQNWLGRYDYIMAISVIINHSDRSFGSQLDGAVLTIIGTAVGLGWGTVGLLLSISTDEAQGGYGGILAAFSIVLFASLAFMRAFFIRLYQPTLAAGIALAFTTLAETRSGGIEWQKLQSYAVPWALGQAISLAVNCIVFPDAGNHSLAIAFNKSFKTIQESLIIPRPRDIRAKRRLAKAFMDISLAYRDMRIDLTITRFRPMDVRELRNAVQGVVRALFSMKTDTDLFEEWDSPLEITIADSSGGKSPYEESGRKVAQALSGPTKEVIACMAEAVSRCHATLMDLTGWRKQIGPPKDVSSDIVPIQLRMKDALEAFDAAEKRLLTSKDRPDTYAEHGQAVELFVFARHTREAAATVVHLMTHIHNMQSHSSRIRLNLPTYPPAKALYRTNAQVRHDRGGVTAGMYKSTFKEIRKLITLTNLHEGDQHDTNFRSLLEWNNYDNVFDIPGKKKLRYRIYMVLHRLQDIESKYALKVALLTSVLALPGWLGTETTWWNTYEAWWAACVGWIMMHPRVGGNIQDFFTRAFAAILGALWSGAAHAASRENPYVLAVFAAVFMIPMMYRFTQSKHPRSGLVGCLSFTVISLSLRNNSAEASVTLLGVHKGIAFLVGTIAPIVVNWVLWPFVARHELRGALSSMLFFMSIMYRNVVANYVYFDEGKNPTPEDIRRSEMLESRMREGFVRIRQLLVMTRHEIRLRGPFDPVPYSCLAASCERFFEYLIAVRQSALFYNPDYIRDNPIAAEKLLSYRRDAVASILSNLYTLAGALKDQRKVPRYLPSAAAARKKLLHKTAEVVREMEENAELPELERQKTWSDIYSYSYNESLTGCVAQLEELEQFTKLIVGEKRFEGKKHLNYYDEDEDASSGRLN</sequence>
<feature type="transmembrane region" description="Helical" evidence="6">
    <location>
        <begin position="808"/>
        <end position="829"/>
    </location>
</feature>
<evidence type="ECO:0000313" key="9">
    <source>
        <dbReference type="EMBL" id="RBR24043.1"/>
    </source>
</evidence>
<dbReference type="EMBL" id="QKXC01000064">
    <property type="protein sequence ID" value="RBR24043.1"/>
    <property type="molecule type" value="Genomic_DNA"/>
</dbReference>
<dbReference type="InterPro" id="IPR023244">
    <property type="entry name" value="Brefeldin_A-sensitivity_4"/>
</dbReference>
<feature type="compositionally biased region" description="Polar residues" evidence="5">
    <location>
        <begin position="12"/>
        <end position="28"/>
    </location>
</feature>
<dbReference type="PANTHER" id="PTHR47804:SF3">
    <property type="entry name" value="PROTEIN BRE4"/>
    <property type="match status" value="1"/>
</dbReference>
<dbReference type="Proteomes" id="UP000253153">
    <property type="component" value="Unassembled WGS sequence"/>
</dbReference>
<dbReference type="GO" id="GO:0016020">
    <property type="term" value="C:membrane"/>
    <property type="evidence" value="ECO:0007669"/>
    <property type="project" value="UniProtKB-SubCell"/>
</dbReference>
<evidence type="ECO:0000256" key="3">
    <source>
        <dbReference type="ARBA" id="ARBA00022989"/>
    </source>
</evidence>
<protein>
    <submittedName>
        <fullName evidence="9">Uncharacterized protein</fullName>
    </submittedName>
</protein>
<feature type="domain" description="Putative ER transporter 6TM N-terminal" evidence="7">
    <location>
        <begin position="185"/>
        <end position="256"/>
    </location>
</feature>
<feature type="region of interest" description="Disordered" evidence="5">
    <location>
        <begin position="1"/>
        <end position="93"/>
    </location>
</feature>
<dbReference type="OrthoDB" id="1924968at2759"/>
<evidence type="ECO:0000259" key="7">
    <source>
        <dbReference type="Pfam" id="PF10337"/>
    </source>
</evidence>
<evidence type="ECO:0000313" key="10">
    <source>
        <dbReference type="Proteomes" id="UP000253153"/>
    </source>
</evidence>
<organism evidence="9 10">
    <name type="scientific">Fusarium coffeatum</name>
    <dbReference type="NCBI Taxonomy" id="231269"/>
    <lineage>
        <taxon>Eukaryota</taxon>
        <taxon>Fungi</taxon>
        <taxon>Dikarya</taxon>
        <taxon>Ascomycota</taxon>
        <taxon>Pezizomycotina</taxon>
        <taxon>Sordariomycetes</taxon>
        <taxon>Hypocreomycetidae</taxon>
        <taxon>Hypocreales</taxon>
        <taxon>Nectriaceae</taxon>
        <taxon>Fusarium</taxon>
        <taxon>Fusarium incarnatum-equiseti species complex</taxon>
    </lineage>
</organism>
<dbReference type="Pfam" id="PF10337">
    <property type="entry name" value="ArAE_2_N"/>
    <property type="match status" value="1"/>
</dbReference>
<dbReference type="AlphaFoldDB" id="A0A366S402"/>
<feature type="transmembrane region" description="Helical" evidence="6">
    <location>
        <begin position="841"/>
        <end position="859"/>
    </location>
</feature>
<evidence type="ECO:0000259" key="8">
    <source>
        <dbReference type="Pfam" id="PF13515"/>
    </source>
</evidence>
<keyword evidence="2 6" id="KW-0812">Transmembrane</keyword>
<feature type="domain" description="Integral membrane bound transporter" evidence="8">
    <location>
        <begin position="697"/>
        <end position="817"/>
    </location>
</feature>
<feature type="compositionally biased region" description="Low complexity" evidence="5">
    <location>
        <begin position="82"/>
        <end position="93"/>
    </location>
</feature>
<gene>
    <name evidence="9" type="ORF">FIESC28_03156</name>
</gene>